<evidence type="ECO:0000256" key="1">
    <source>
        <dbReference type="ARBA" id="ARBA00022448"/>
    </source>
</evidence>
<reference evidence="6 7" key="1">
    <citation type="submission" date="2016-11" db="EMBL/GenBank/DDBJ databases">
        <authorList>
            <person name="Jaros S."/>
            <person name="Januszkiewicz K."/>
            <person name="Wedrychowicz H."/>
        </authorList>
    </citation>
    <scope>NUCLEOTIDE SEQUENCE [LARGE SCALE GENOMIC DNA]</scope>
    <source>
        <strain evidence="6 7">DSM 24574</strain>
    </source>
</reference>
<dbReference type="OrthoDB" id="9791546at2"/>
<evidence type="ECO:0000256" key="4">
    <source>
        <dbReference type="ARBA" id="ARBA00038388"/>
    </source>
</evidence>
<dbReference type="InterPro" id="IPR003593">
    <property type="entry name" value="AAA+_ATPase"/>
</dbReference>
<name>A0A1M5XBA7_9BACT</name>
<dbReference type="GO" id="GO:0098796">
    <property type="term" value="C:membrane protein complex"/>
    <property type="evidence" value="ECO:0007669"/>
    <property type="project" value="UniProtKB-ARBA"/>
</dbReference>
<dbReference type="GO" id="GO:0016887">
    <property type="term" value="F:ATP hydrolysis activity"/>
    <property type="evidence" value="ECO:0007669"/>
    <property type="project" value="InterPro"/>
</dbReference>
<dbReference type="GO" id="GO:0005886">
    <property type="term" value="C:plasma membrane"/>
    <property type="evidence" value="ECO:0007669"/>
    <property type="project" value="TreeGrafter"/>
</dbReference>
<dbReference type="FunFam" id="3.40.50.300:FF:000032">
    <property type="entry name" value="Export ABC transporter ATP-binding protein"/>
    <property type="match status" value="1"/>
</dbReference>
<dbReference type="PANTHER" id="PTHR24220">
    <property type="entry name" value="IMPORT ATP-BINDING PROTEIN"/>
    <property type="match status" value="1"/>
</dbReference>
<dbReference type="SMART" id="SM00382">
    <property type="entry name" value="AAA"/>
    <property type="match status" value="1"/>
</dbReference>
<protein>
    <submittedName>
        <fullName evidence="6">Putative ABC transport system ATP-binding protein</fullName>
    </submittedName>
</protein>
<evidence type="ECO:0000256" key="3">
    <source>
        <dbReference type="ARBA" id="ARBA00022840"/>
    </source>
</evidence>
<dbReference type="EMBL" id="FQWQ01000006">
    <property type="protein sequence ID" value="SHH96922.1"/>
    <property type="molecule type" value="Genomic_DNA"/>
</dbReference>
<evidence type="ECO:0000259" key="5">
    <source>
        <dbReference type="PROSITE" id="PS50893"/>
    </source>
</evidence>
<gene>
    <name evidence="6" type="ORF">SAMN04488109_6329</name>
</gene>
<dbReference type="GO" id="GO:0005524">
    <property type="term" value="F:ATP binding"/>
    <property type="evidence" value="ECO:0007669"/>
    <property type="project" value="UniProtKB-KW"/>
</dbReference>
<dbReference type="InterPro" id="IPR027417">
    <property type="entry name" value="P-loop_NTPase"/>
</dbReference>
<feature type="domain" description="ABC transporter" evidence="5">
    <location>
        <begin position="10"/>
        <end position="232"/>
    </location>
</feature>
<dbReference type="RefSeq" id="WP_073142605.1">
    <property type="nucleotide sequence ID" value="NZ_FQWQ01000006.1"/>
</dbReference>
<dbReference type="PANTHER" id="PTHR24220:SF86">
    <property type="entry name" value="ABC TRANSPORTER ABCH.1"/>
    <property type="match status" value="1"/>
</dbReference>
<dbReference type="InterPro" id="IPR017871">
    <property type="entry name" value="ABC_transporter-like_CS"/>
</dbReference>
<dbReference type="InterPro" id="IPR015854">
    <property type="entry name" value="ABC_transpr_LolD-like"/>
</dbReference>
<keyword evidence="7" id="KW-1185">Reference proteome</keyword>
<accession>A0A1M5XBA7</accession>
<dbReference type="PROSITE" id="PS50893">
    <property type="entry name" value="ABC_TRANSPORTER_2"/>
    <property type="match status" value="1"/>
</dbReference>
<proteinExistence type="inferred from homology"/>
<dbReference type="InterPro" id="IPR003439">
    <property type="entry name" value="ABC_transporter-like_ATP-bd"/>
</dbReference>
<keyword evidence="2" id="KW-0547">Nucleotide-binding</keyword>
<dbReference type="InterPro" id="IPR017911">
    <property type="entry name" value="MacB-like_ATP-bd"/>
</dbReference>
<dbReference type="Proteomes" id="UP000184212">
    <property type="component" value="Unassembled WGS sequence"/>
</dbReference>
<dbReference type="PROSITE" id="PS00211">
    <property type="entry name" value="ABC_TRANSPORTER_1"/>
    <property type="match status" value="1"/>
</dbReference>
<dbReference type="STRING" id="947013.SAMN04488109_6329"/>
<keyword evidence="3 6" id="KW-0067">ATP-binding</keyword>
<keyword evidence="1" id="KW-0813">Transport</keyword>
<evidence type="ECO:0000313" key="6">
    <source>
        <dbReference type="EMBL" id="SHH96922.1"/>
    </source>
</evidence>
<comment type="similarity">
    <text evidence="4">Belongs to the ABC transporter superfamily. Macrolide exporter (TC 3.A.1.122) family.</text>
</comment>
<dbReference type="Gene3D" id="3.40.50.300">
    <property type="entry name" value="P-loop containing nucleotide triphosphate hydrolases"/>
    <property type="match status" value="1"/>
</dbReference>
<dbReference type="AlphaFoldDB" id="A0A1M5XBA7"/>
<dbReference type="CDD" id="cd03255">
    <property type="entry name" value="ABC_MJ0796_LolCDE_FtsE"/>
    <property type="match status" value="1"/>
</dbReference>
<dbReference type="GO" id="GO:0022857">
    <property type="term" value="F:transmembrane transporter activity"/>
    <property type="evidence" value="ECO:0007669"/>
    <property type="project" value="UniProtKB-ARBA"/>
</dbReference>
<evidence type="ECO:0000313" key="7">
    <source>
        <dbReference type="Proteomes" id="UP000184212"/>
    </source>
</evidence>
<dbReference type="SUPFAM" id="SSF52540">
    <property type="entry name" value="P-loop containing nucleoside triphosphate hydrolases"/>
    <property type="match status" value="1"/>
</dbReference>
<sequence length="234" mass="25448">MNTEQSKPLIELSHVTKSFPSMSGNFQALKNVSLKIGKGQLVAVTGKSGSGKSTLLNIIAGIDKPTEGQVAINGIRVDKLSESELATWRGKNIGVVFQFFQLLPTLTVIENIMLPMDFCNRYPKNERRERALVLLEQVNIREQADKLPSALSGGQQQRAAIARALANDPPVIIADEPTGNLDSQTSAAIFELFAALARSEKTVIVVTHEKDFADYFKDVIVIADGAIVNEFVPA</sequence>
<evidence type="ECO:0000256" key="2">
    <source>
        <dbReference type="ARBA" id="ARBA00022741"/>
    </source>
</evidence>
<dbReference type="Pfam" id="PF00005">
    <property type="entry name" value="ABC_tran"/>
    <property type="match status" value="1"/>
</dbReference>
<organism evidence="6 7">
    <name type="scientific">Chryseolinea serpens</name>
    <dbReference type="NCBI Taxonomy" id="947013"/>
    <lineage>
        <taxon>Bacteria</taxon>
        <taxon>Pseudomonadati</taxon>
        <taxon>Bacteroidota</taxon>
        <taxon>Cytophagia</taxon>
        <taxon>Cytophagales</taxon>
        <taxon>Fulvivirgaceae</taxon>
        <taxon>Chryseolinea</taxon>
    </lineage>
</organism>